<gene>
    <name evidence="1" type="ORF">GSTENG00000262001</name>
</gene>
<reference evidence="1" key="1">
    <citation type="journal article" date="2004" name="Nature">
        <title>Genome duplication in the teleost fish Tetraodon nigroviridis reveals the early vertebrate proto-karyotype.</title>
        <authorList>
            <person name="Jaillon O."/>
            <person name="Aury J.-M."/>
            <person name="Brunet F."/>
            <person name="Petit J.-L."/>
            <person name="Stange-Thomann N."/>
            <person name="Mauceli E."/>
            <person name="Bouneau L."/>
            <person name="Fischer C."/>
            <person name="Ozouf-Costaz C."/>
            <person name="Bernot A."/>
            <person name="Nicaud S."/>
            <person name="Jaffe D."/>
            <person name="Fisher S."/>
            <person name="Lutfalla G."/>
            <person name="Dossat C."/>
            <person name="Segurens B."/>
            <person name="Dasilva C."/>
            <person name="Salanoubat M."/>
            <person name="Levy M."/>
            <person name="Boudet N."/>
            <person name="Castellano S."/>
            <person name="Anthouard V."/>
            <person name="Jubin C."/>
            <person name="Castelli V."/>
            <person name="Katinka M."/>
            <person name="Vacherie B."/>
            <person name="Biemont C."/>
            <person name="Skalli Z."/>
            <person name="Cattolico L."/>
            <person name="Poulain J."/>
            <person name="De Berardinis V."/>
            <person name="Cruaud C."/>
            <person name="Duprat S."/>
            <person name="Brottier P."/>
            <person name="Coutanceau J.-P."/>
            <person name="Gouzy J."/>
            <person name="Parra G."/>
            <person name="Lardier G."/>
            <person name="Chapple C."/>
            <person name="McKernan K.J."/>
            <person name="McEwan P."/>
            <person name="Bosak S."/>
            <person name="Kellis M."/>
            <person name="Volff J.-N."/>
            <person name="Guigo R."/>
            <person name="Zody M.C."/>
            <person name="Mesirov J."/>
            <person name="Lindblad-Toh K."/>
            <person name="Birren B."/>
            <person name="Nusbaum C."/>
            <person name="Kahn D."/>
            <person name="Robinson-Rechavi M."/>
            <person name="Laudet V."/>
            <person name="Schachter V."/>
            <person name="Quetier F."/>
            <person name="Saurin W."/>
            <person name="Scarpelli C."/>
            <person name="Wincker P."/>
            <person name="Lander E.S."/>
            <person name="Weissenbach J."/>
            <person name="Roest Crollius H."/>
        </authorList>
    </citation>
    <scope>NUCLEOTIDE SEQUENCE [LARGE SCALE GENOMIC DNA]</scope>
</reference>
<organism evidence="1">
    <name type="scientific">Tetraodon nigroviridis</name>
    <name type="common">Spotted green pufferfish</name>
    <name type="synonym">Chelonodon nigroviridis</name>
    <dbReference type="NCBI Taxonomy" id="99883"/>
    <lineage>
        <taxon>Eukaryota</taxon>
        <taxon>Metazoa</taxon>
        <taxon>Chordata</taxon>
        <taxon>Craniata</taxon>
        <taxon>Vertebrata</taxon>
        <taxon>Euteleostomi</taxon>
        <taxon>Actinopterygii</taxon>
        <taxon>Neopterygii</taxon>
        <taxon>Teleostei</taxon>
        <taxon>Neoteleostei</taxon>
        <taxon>Acanthomorphata</taxon>
        <taxon>Eupercaria</taxon>
        <taxon>Tetraodontiformes</taxon>
        <taxon>Tetradontoidea</taxon>
        <taxon>Tetraodontidae</taxon>
        <taxon>Tetraodon</taxon>
    </lineage>
</organism>
<comment type="caution">
    <text evidence="1">The sequence shown here is derived from an EMBL/GenBank/DDBJ whole genome shotgun (WGS) entry which is preliminary data.</text>
</comment>
<evidence type="ECO:0000313" key="1">
    <source>
        <dbReference type="EMBL" id="CAG13915.1"/>
    </source>
</evidence>
<reference evidence="1" key="2">
    <citation type="submission" date="2004-02" db="EMBL/GenBank/DDBJ databases">
        <authorList>
            <consortium name="Genoscope"/>
            <consortium name="Whitehead Institute Centre for Genome Research"/>
        </authorList>
    </citation>
    <scope>NUCLEOTIDE SEQUENCE</scope>
</reference>
<sequence length="76" mass="8527">MKAGGSGERRGDLKEKFVHVPLSNPHPQLFPRVTLSHIHPACLDEVWMPQESKRRDVGSSVMGEGEAIRSEEICKF</sequence>
<name>Q4RCG8_TETNG</name>
<dbReference type="AlphaFoldDB" id="Q4RCG8"/>
<proteinExistence type="predicted"/>
<dbReference type="EMBL" id="CAAE01018966">
    <property type="protein sequence ID" value="CAG13915.1"/>
    <property type="molecule type" value="Genomic_DNA"/>
</dbReference>
<dbReference type="KEGG" id="tng:GSTEN00000262G001"/>
<protein>
    <submittedName>
        <fullName evidence="1">(spotted green pufferfish) hypothetical protein</fullName>
    </submittedName>
</protein>
<accession>Q4RCG8</accession>